<sequence>CLLSPPSWVSQSMSLDTSTEGERTGRLSRRSQVFIFGDIFTKSHKSSAAVQGFLETAKELLRAHYHPCPTDAAETDIEGAEGAMQGLVERCCGPLDPSVQDETYEERHTSFKGEALLRMHIPEGTDLDAKGVVLVGQCE</sequence>
<dbReference type="Proteomes" id="UP000265618">
    <property type="component" value="Unassembled WGS sequence"/>
</dbReference>
<evidence type="ECO:0000256" key="1">
    <source>
        <dbReference type="SAM" id="MobiDB-lite"/>
    </source>
</evidence>
<gene>
    <name evidence="2" type="ORF">KIPB_011483</name>
</gene>
<reference evidence="2 3" key="1">
    <citation type="journal article" date="2018" name="PLoS ONE">
        <title>The draft genome of Kipferlia bialata reveals reductive genome evolution in fornicate parasites.</title>
        <authorList>
            <person name="Tanifuji G."/>
            <person name="Takabayashi S."/>
            <person name="Kume K."/>
            <person name="Takagi M."/>
            <person name="Nakayama T."/>
            <person name="Kamikawa R."/>
            <person name="Inagaki Y."/>
            <person name="Hashimoto T."/>
        </authorList>
    </citation>
    <scope>NUCLEOTIDE SEQUENCE [LARGE SCALE GENOMIC DNA]</scope>
    <source>
        <strain evidence="2">NY0173</strain>
    </source>
</reference>
<keyword evidence="3" id="KW-1185">Reference proteome</keyword>
<dbReference type="AlphaFoldDB" id="A0A9K3D6L3"/>
<feature type="region of interest" description="Disordered" evidence="1">
    <location>
        <begin position="1"/>
        <end position="24"/>
    </location>
</feature>
<feature type="compositionally biased region" description="Polar residues" evidence="1">
    <location>
        <begin position="7"/>
        <end position="18"/>
    </location>
</feature>
<feature type="non-terminal residue" evidence="2">
    <location>
        <position position="1"/>
    </location>
</feature>
<organism evidence="2 3">
    <name type="scientific">Kipferlia bialata</name>
    <dbReference type="NCBI Taxonomy" id="797122"/>
    <lineage>
        <taxon>Eukaryota</taxon>
        <taxon>Metamonada</taxon>
        <taxon>Carpediemonas-like organisms</taxon>
        <taxon>Kipferlia</taxon>
    </lineage>
</organism>
<evidence type="ECO:0000313" key="2">
    <source>
        <dbReference type="EMBL" id="GIQ89092.1"/>
    </source>
</evidence>
<protein>
    <submittedName>
        <fullName evidence="2">Uncharacterized protein</fullName>
    </submittedName>
</protein>
<comment type="caution">
    <text evidence="2">The sequence shown here is derived from an EMBL/GenBank/DDBJ whole genome shotgun (WGS) entry which is preliminary data.</text>
</comment>
<accession>A0A9K3D6L3</accession>
<name>A0A9K3D6L3_9EUKA</name>
<evidence type="ECO:0000313" key="3">
    <source>
        <dbReference type="Proteomes" id="UP000265618"/>
    </source>
</evidence>
<dbReference type="EMBL" id="BDIP01004680">
    <property type="protein sequence ID" value="GIQ89092.1"/>
    <property type="molecule type" value="Genomic_DNA"/>
</dbReference>
<proteinExistence type="predicted"/>